<dbReference type="HOGENOM" id="CLU_050013_0_2_0"/>
<evidence type="ECO:0000256" key="3">
    <source>
        <dbReference type="ARBA" id="ARBA00022741"/>
    </source>
</evidence>
<protein>
    <submittedName>
        <fullName evidence="8">1-phosphofructokinase</fullName>
        <ecNumber evidence="8">2.7.1.144</ecNumber>
    </submittedName>
</protein>
<evidence type="ECO:0000259" key="7">
    <source>
        <dbReference type="Pfam" id="PF00294"/>
    </source>
</evidence>
<feature type="domain" description="Carbohydrate kinase PfkB" evidence="7">
    <location>
        <begin position="8"/>
        <end position="298"/>
    </location>
</feature>
<dbReference type="OrthoDB" id="9801219at2"/>
<dbReference type="RefSeq" id="WP_012874095.1">
    <property type="nucleotide sequence ID" value="NC_013525.1"/>
</dbReference>
<dbReference type="GO" id="GO:0005829">
    <property type="term" value="C:cytosol"/>
    <property type="evidence" value="ECO:0007669"/>
    <property type="project" value="TreeGrafter"/>
</dbReference>
<reference evidence="9" key="1">
    <citation type="journal article" date="2010" name="Stand. Genomic Sci.">
        <title>Complete genome sequence of 'Thermobaculum terrenum' type strain (YNP1).</title>
        <authorList>
            <person name="Kiss H."/>
            <person name="Cleland D."/>
            <person name="Lapidus A."/>
            <person name="Lucas S."/>
            <person name="Glavina Del Rio T."/>
            <person name="Nolan M."/>
            <person name="Tice H."/>
            <person name="Han C."/>
            <person name="Goodwin L."/>
            <person name="Pitluck S."/>
            <person name="Liolios K."/>
            <person name="Ivanova N."/>
            <person name="Mavromatis K."/>
            <person name="Ovchinnikova G."/>
            <person name="Pati A."/>
            <person name="Chen A."/>
            <person name="Palaniappan K."/>
            <person name="Land M."/>
            <person name="Hauser L."/>
            <person name="Chang Y."/>
            <person name="Jeffries C."/>
            <person name="Lu M."/>
            <person name="Brettin T."/>
            <person name="Detter J."/>
            <person name="Goker M."/>
            <person name="Tindall B."/>
            <person name="Beck B."/>
            <person name="McDermott T."/>
            <person name="Woyke T."/>
            <person name="Bristow J."/>
            <person name="Eisen J."/>
            <person name="Markowitz V."/>
            <person name="Hugenholtz P."/>
            <person name="Kyrpides N."/>
            <person name="Klenk H."/>
            <person name="Cheng J."/>
        </authorList>
    </citation>
    <scope>NUCLEOTIDE SEQUENCE [LARGE SCALE GENOMIC DNA]</scope>
    <source>
        <strain evidence="9">ATCC BAA-798 / YNP1</strain>
    </source>
</reference>
<evidence type="ECO:0000313" key="8">
    <source>
        <dbReference type="EMBL" id="ACZ41060.1"/>
    </source>
</evidence>
<keyword evidence="5" id="KW-0067">ATP-binding</keyword>
<dbReference type="PIRSF" id="PIRSF000535">
    <property type="entry name" value="1PFK/6PFK/LacC"/>
    <property type="match status" value="1"/>
</dbReference>
<dbReference type="KEGG" id="ttr:Tter_0138"/>
<comment type="similarity">
    <text evidence="1">Belongs to the carbohydrate kinase PfkB family.</text>
</comment>
<accession>D1CDQ4</accession>
<dbReference type="GO" id="GO:0044281">
    <property type="term" value="P:small molecule metabolic process"/>
    <property type="evidence" value="ECO:0007669"/>
    <property type="project" value="UniProtKB-ARBA"/>
</dbReference>
<dbReference type="InterPro" id="IPR011611">
    <property type="entry name" value="PfkB_dom"/>
</dbReference>
<dbReference type="PROSITE" id="PS00584">
    <property type="entry name" value="PFKB_KINASES_2"/>
    <property type="match status" value="1"/>
</dbReference>
<dbReference type="EMBL" id="CP001825">
    <property type="protein sequence ID" value="ACZ41060.1"/>
    <property type="molecule type" value="Genomic_DNA"/>
</dbReference>
<dbReference type="FunFam" id="3.40.1190.20:FF:000001">
    <property type="entry name" value="Phosphofructokinase"/>
    <property type="match status" value="1"/>
</dbReference>
<dbReference type="NCBIfam" id="TIGR03168">
    <property type="entry name" value="1-PFK"/>
    <property type="match status" value="1"/>
</dbReference>
<evidence type="ECO:0000256" key="4">
    <source>
        <dbReference type="ARBA" id="ARBA00022777"/>
    </source>
</evidence>
<evidence type="ECO:0000256" key="6">
    <source>
        <dbReference type="PIRNR" id="PIRNR000535"/>
    </source>
</evidence>
<dbReference type="GO" id="GO:0016052">
    <property type="term" value="P:carbohydrate catabolic process"/>
    <property type="evidence" value="ECO:0007669"/>
    <property type="project" value="UniProtKB-ARBA"/>
</dbReference>
<dbReference type="PANTHER" id="PTHR46566:SF2">
    <property type="entry name" value="ATP-DEPENDENT 6-PHOSPHOFRUCTOKINASE ISOZYME 2"/>
    <property type="match status" value="1"/>
</dbReference>
<dbReference type="GO" id="GO:0009024">
    <property type="term" value="F:tagatose-6-phosphate kinase activity"/>
    <property type="evidence" value="ECO:0007669"/>
    <property type="project" value="UniProtKB-EC"/>
</dbReference>
<dbReference type="AlphaFoldDB" id="D1CDQ4"/>
<evidence type="ECO:0000256" key="2">
    <source>
        <dbReference type="ARBA" id="ARBA00022679"/>
    </source>
</evidence>
<organism evidence="8 9">
    <name type="scientific">Thermobaculum terrenum (strain ATCC BAA-798 / CCMEE 7001 / YNP1)</name>
    <dbReference type="NCBI Taxonomy" id="525904"/>
    <lineage>
        <taxon>Bacteria</taxon>
        <taxon>Bacillati</taxon>
        <taxon>Chloroflexota</taxon>
        <taxon>Chloroflexia</taxon>
        <taxon>Candidatus Thermobaculales</taxon>
        <taxon>Candidatus Thermobaculaceae</taxon>
        <taxon>Thermobaculum</taxon>
    </lineage>
</organism>
<proteinExistence type="inferred from homology"/>
<dbReference type="EC" id="2.7.1.144" evidence="8"/>
<gene>
    <name evidence="8" type="ordered locus">Tter_0138</name>
</gene>
<keyword evidence="4 8" id="KW-0418">Kinase</keyword>
<dbReference type="PANTHER" id="PTHR46566">
    <property type="entry name" value="1-PHOSPHOFRUCTOKINASE-RELATED"/>
    <property type="match status" value="1"/>
</dbReference>
<evidence type="ECO:0000313" key="9">
    <source>
        <dbReference type="Proteomes" id="UP000000323"/>
    </source>
</evidence>
<sequence>MKALTVTLNAAIDITYALPYLQPGESLRVHEKIYSPGGKGNNVAKILNILGDDVIATGFVGGYTGQFIEESLQSIGIVPKFVKTRDASRLCIAVIEEANGRVSELLEPGANITRDESDKLLELVKQLATEVDTVVFSGSLPKGVPDDYYRILLSQLKGLNVQTVLDTSGESLRLGIRGKPNIIKPNRKEIQDLMGRDAPVKEIIAFCRQELLAKYLSTDAIVLLTLGKDGAILLTKELVLQAIPPDIKVVNPVGAGDALLAGFLHAQSVWKDPDLMLKYAVAVGTASALQKTAGSVNPQDIDLIMSQVNVRTLLLGAE</sequence>
<keyword evidence="9" id="KW-1185">Reference proteome</keyword>
<keyword evidence="2 6" id="KW-0808">Transferase</keyword>
<dbReference type="STRING" id="525904.Tter_0138"/>
<keyword evidence="3" id="KW-0547">Nucleotide-binding</keyword>
<dbReference type="Pfam" id="PF00294">
    <property type="entry name" value="PfkB"/>
    <property type="match status" value="1"/>
</dbReference>
<dbReference type="SUPFAM" id="SSF53613">
    <property type="entry name" value="Ribokinase-like"/>
    <property type="match status" value="1"/>
</dbReference>
<name>D1CDQ4_THET1</name>
<dbReference type="Gene3D" id="3.40.1190.20">
    <property type="match status" value="1"/>
</dbReference>
<evidence type="ECO:0000256" key="1">
    <source>
        <dbReference type="ARBA" id="ARBA00010688"/>
    </source>
</evidence>
<dbReference type="PROSITE" id="PS00583">
    <property type="entry name" value="PFKB_KINASES_1"/>
    <property type="match status" value="1"/>
</dbReference>
<evidence type="ECO:0000256" key="5">
    <source>
        <dbReference type="ARBA" id="ARBA00022840"/>
    </source>
</evidence>
<dbReference type="Proteomes" id="UP000000323">
    <property type="component" value="Chromosome 1"/>
</dbReference>
<dbReference type="InterPro" id="IPR029056">
    <property type="entry name" value="Ribokinase-like"/>
</dbReference>
<dbReference type="CDD" id="cd01164">
    <property type="entry name" value="FruK_PfkB_like"/>
    <property type="match status" value="1"/>
</dbReference>
<dbReference type="eggNOG" id="COG1105">
    <property type="taxonomic scope" value="Bacteria"/>
</dbReference>
<dbReference type="GO" id="GO:0008443">
    <property type="term" value="F:phosphofructokinase activity"/>
    <property type="evidence" value="ECO:0007669"/>
    <property type="project" value="TreeGrafter"/>
</dbReference>
<dbReference type="InterPro" id="IPR017583">
    <property type="entry name" value="Tagatose/fructose_Pkinase"/>
</dbReference>
<dbReference type="GO" id="GO:0005524">
    <property type="term" value="F:ATP binding"/>
    <property type="evidence" value="ECO:0007669"/>
    <property type="project" value="UniProtKB-KW"/>
</dbReference>
<dbReference type="InterPro" id="IPR002173">
    <property type="entry name" value="Carboh/pur_kinase_PfkB_CS"/>
</dbReference>